<evidence type="ECO:0000313" key="2">
    <source>
        <dbReference type="EMBL" id="CAE0834186.1"/>
    </source>
</evidence>
<evidence type="ECO:0000313" key="1">
    <source>
        <dbReference type="EMBL" id="CAE0834185.1"/>
    </source>
</evidence>
<accession>A0A6T2IE82</accession>
<proteinExistence type="predicted"/>
<sequence>MTRMLAQTYAARIIANKMSMLLSTVLDPHCYAQPRVRLNSALACVLKKLSWGRTDYTTAADWTGCPSHICSLPAAMRLATFYRHCVWCACTFVRKYHCAMHQLVAVTLG</sequence>
<dbReference type="EMBL" id="HBJA01132411">
    <property type="protein sequence ID" value="CAE0834185.1"/>
    <property type="molecule type" value="Transcribed_RNA"/>
</dbReference>
<protein>
    <submittedName>
        <fullName evidence="1">Uncharacterized protein</fullName>
    </submittedName>
</protein>
<gene>
    <name evidence="1" type="ORF">EGYM00163_LOCUS45485</name>
    <name evidence="2" type="ORF">EGYM00163_LOCUS45486</name>
</gene>
<name>A0A6T2IE82_9EUGL</name>
<dbReference type="EMBL" id="HBJA01132412">
    <property type="protein sequence ID" value="CAE0834186.1"/>
    <property type="molecule type" value="Transcribed_RNA"/>
</dbReference>
<organism evidence="1">
    <name type="scientific">Eutreptiella gymnastica</name>
    <dbReference type="NCBI Taxonomy" id="73025"/>
    <lineage>
        <taxon>Eukaryota</taxon>
        <taxon>Discoba</taxon>
        <taxon>Euglenozoa</taxon>
        <taxon>Euglenida</taxon>
        <taxon>Spirocuta</taxon>
        <taxon>Euglenophyceae</taxon>
        <taxon>Eutreptiales</taxon>
        <taxon>Eutreptiaceae</taxon>
        <taxon>Eutreptiella</taxon>
    </lineage>
</organism>
<reference evidence="1" key="1">
    <citation type="submission" date="2021-01" db="EMBL/GenBank/DDBJ databases">
        <authorList>
            <person name="Corre E."/>
            <person name="Pelletier E."/>
            <person name="Niang G."/>
            <person name="Scheremetjew M."/>
            <person name="Finn R."/>
            <person name="Kale V."/>
            <person name="Holt S."/>
            <person name="Cochrane G."/>
            <person name="Meng A."/>
            <person name="Brown T."/>
            <person name="Cohen L."/>
        </authorList>
    </citation>
    <scope>NUCLEOTIDE SEQUENCE</scope>
    <source>
        <strain evidence="1">CCMP1594</strain>
    </source>
</reference>
<dbReference type="AlphaFoldDB" id="A0A6T2IE82"/>